<evidence type="ECO:0000313" key="9">
    <source>
        <dbReference type="EMBL" id="QAR30572.1"/>
    </source>
</evidence>
<keyword evidence="3 7" id="KW-0312">Gluconeogenesis</keyword>
<keyword evidence="5 7" id="KW-0324">Glycolysis</keyword>
<dbReference type="Gene3D" id="3.20.20.70">
    <property type="entry name" value="Aldolase class I"/>
    <property type="match status" value="1"/>
</dbReference>
<comment type="pathway">
    <text evidence="7 8">Carbohydrate biosynthesis; gluconeogenesis.</text>
</comment>
<evidence type="ECO:0000256" key="3">
    <source>
        <dbReference type="ARBA" id="ARBA00022432"/>
    </source>
</evidence>
<evidence type="ECO:0000256" key="5">
    <source>
        <dbReference type="ARBA" id="ARBA00023152"/>
    </source>
</evidence>
<sequence length="255" mass="27680">MRKKIVAGNWKMNKNWADAKELLLGVNNFVSSRNPKCEVIVAPPATYLLNAAEIFQSNAEISAQNVSEFEPGAYTGEISTDILNSIGVKYSIIGHSERRSIFGETNEQIGKKVDKALAATISPILCCGEVLEERKANKHVDVVSEQLKAALKNVKKEQMKDVIIAYEPVWAIGTGETATPEQAQEMHAEIRALLRSLFDQETSEAVRILYGGSVKPSNADELFSQPDIDGGLVGGASLNIEDFSALITSGNNATK</sequence>
<evidence type="ECO:0000256" key="6">
    <source>
        <dbReference type="ARBA" id="ARBA00023235"/>
    </source>
</evidence>
<dbReference type="InterPro" id="IPR000652">
    <property type="entry name" value="Triosephosphate_isomerase"/>
</dbReference>
<dbReference type="OrthoDB" id="9809429at2"/>
<dbReference type="AlphaFoldDB" id="A0A3R5YVN1"/>
<dbReference type="HAMAP" id="MF_00147_B">
    <property type="entry name" value="TIM_B"/>
    <property type="match status" value="1"/>
</dbReference>
<dbReference type="PANTHER" id="PTHR21139">
    <property type="entry name" value="TRIOSEPHOSPHATE ISOMERASE"/>
    <property type="match status" value="1"/>
</dbReference>
<comment type="subunit">
    <text evidence="7 8">Homodimer.</text>
</comment>
<reference evidence="9 10" key="1">
    <citation type="submission" date="2019-01" db="EMBL/GenBank/DDBJ databases">
        <title>Whole Genome of Ornithobacterium rhinotracheale FARPER-174b.</title>
        <authorList>
            <person name="Tataje-Lavanda L.A."/>
            <person name="Montalvan A."/>
            <person name="Montesinos R."/>
            <person name="Zimic M."/>
            <person name="Fernandez-Sanchez M."/>
            <person name="Fernandez-Diaz M."/>
        </authorList>
    </citation>
    <scope>NUCLEOTIDE SEQUENCE [LARGE SCALE GENOMIC DNA]</scope>
    <source>
        <strain evidence="9 10">FARPER-174b</strain>
    </source>
</reference>
<dbReference type="InterPro" id="IPR020861">
    <property type="entry name" value="Triosephosphate_isomerase_AS"/>
</dbReference>
<dbReference type="UniPathway" id="UPA00138"/>
<dbReference type="GO" id="GO:0046166">
    <property type="term" value="P:glyceraldehyde-3-phosphate biosynthetic process"/>
    <property type="evidence" value="ECO:0007669"/>
    <property type="project" value="TreeGrafter"/>
</dbReference>
<comment type="pathway">
    <text evidence="1 7 8">Carbohydrate degradation; glycolysis; D-glyceraldehyde 3-phosphate from glycerone phosphate: step 1/1.</text>
</comment>
<feature type="binding site" evidence="7">
    <location>
        <position position="173"/>
    </location>
    <ligand>
        <name>substrate</name>
    </ligand>
</feature>
<evidence type="ECO:0000256" key="8">
    <source>
        <dbReference type="RuleBase" id="RU363013"/>
    </source>
</evidence>
<dbReference type="CDD" id="cd00311">
    <property type="entry name" value="TIM"/>
    <property type="match status" value="1"/>
</dbReference>
<dbReference type="InterPro" id="IPR013785">
    <property type="entry name" value="Aldolase_TIM"/>
</dbReference>
<evidence type="ECO:0000256" key="7">
    <source>
        <dbReference type="HAMAP-Rule" id="MF_00147"/>
    </source>
</evidence>
<dbReference type="FunFam" id="3.20.20.70:FF:000016">
    <property type="entry name" value="Triosephosphate isomerase"/>
    <property type="match status" value="1"/>
</dbReference>
<dbReference type="SUPFAM" id="SSF51351">
    <property type="entry name" value="Triosephosphate isomerase (TIM)"/>
    <property type="match status" value="1"/>
</dbReference>
<feature type="binding site" evidence="7">
    <location>
        <begin position="234"/>
        <end position="235"/>
    </location>
    <ligand>
        <name>substrate</name>
    </ligand>
</feature>
<dbReference type="Proteomes" id="UP000287701">
    <property type="component" value="Chromosome"/>
</dbReference>
<comment type="subcellular location">
    <subcellularLocation>
        <location evidence="7 8">Cytoplasm</location>
    </subcellularLocation>
</comment>
<evidence type="ECO:0000256" key="4">
    <source>
        <dbReference type="ARBA" id="ARBA00022490"/>
    </source>
</evidence>
<keyword evidence="6 7" id="KW-0413">Isomerase</keyword>
<protein>
    <recommendedName>
        <fullName evidence="7 8">Triosephosphate isomerase</fullName>
        <shortName evidence="7">TIM</shortName>
        <shortName evidence="7">TPI</shortName>
        <ecNumber evidence="7 8">5.3.1.1</ecNumber>
    </recommendedName>
    <alternativeName>
        <fullName evidence="7">Triose-phosphate isomerase</fullName>
    </alternativeName>
</protein>
<name>A0A3R5YVN1_ORNRH</name>
<dbReference type="GO" id="GO:0019563">
    <property type="term" value="P:glycerol catabolic process"/>
    <property type="evidence" value="ECO:0007669"/>
    <property type="project" value="TreeGrafter"/>
</dbReference>
<dbReference type="Pfam" id="PF00121">
    <property type="entry name" value="TIM"/>
    <property type="match status" value="1"/>
</dbReference>
<keyword evidence="4 7" id="KW-0963">Cytoplasm</keyword>
<evidence type="ECO:0000256" key="2">
    <source>
        <dbReference type="ARBA" id="ARBA00007422"/>
    </source>
</evidence>
<dbReference type="InterPro" id="IPR022896">
    <property type="entry name" value="TrioseP_Isoase_bac/euk"/>
</dbReference>
<proteinExistence type="inferred from homology"/>
<dbReference type="EC" id="5.3.1.1" evidence="7 8"/>
<comment type="similarity">
    <text evidence="2 7 8">Belongs to the triosephosphate isomerase family.</text>
</comment>
<dbReference type="PANTHER" id="PTHR21139:SF42">
    <property type="entry name" value="TRIOSEPHOSPHATE ISOMERASE"/>
    <property type="match status" value="1"/>
</dbReference>
<feature type="binding site" evidence="7">
    <location>
        <position position="213"/>
    </location>
    <ligand>
        <name>substrate</name>
    </ligand>
</feature>
<accession>A0A3R5YVN1</accession>
<dbReference type="RefSeq" id="WP_128501058.1">
    <property type="nucleotide sequence ID" value="NZ_CP035107.1"/>
</dbReference>
<feature type="active site" description="Proton acceptor" evidence="7">
    <location>
        <position position="167"/>
    </location>
</feature>
<comment type="catalytic activity">
    <reaction evidence="7 8">
        <text>D-glyceraldehyde 3-phosphate = dihydroxyacetone phosphate</text>
        <dbReference type="Rhea" id="RHEA:18585"/>
        <dbReference type="ChEBI" id="CHEBI:57642"/>
        <dbReference type="ChEBI" id="CHEBI:59776"/>
        <dbReference type="EC" id="5.3.1.1"/>
    </reaction>
</comment>
<dbReference type="PROSITE" id="PS00171">
    <property type="entry name" value="TIM_1"/>
    <property type="match status" value="1"/>
</dbReference>
<dbReference type="GO" id="GO:0006096">
    <property type="term" value="P:glycolytic process"/>
    <property type="evidence" value="ECO:0007669"/>
    <property type="project" value="UniProtKB-UniRule"/>
</dbReference>
<feature type="binding site" evidence="7">
    <location>
        <begin position="9"/>
        <end position="11"/>
    </location>
    <ligand>
        <name>substrate</name>
    </ligand>
</feature>
<organism evidence="9 10">
    <name type="scientific">Ornithobacterium rhinotracheale</name>
    <dbReference type="NCBI Taxonomy" id="28251"/>
    <lineage>
        <taxon>Bacteria</taxon>
        <taxon>Pseudomonadati</taxon>
        <taxon>Bacteroidota</taxon>
        <taxon>Flavobacteriia</taxon>
        <taxon>Flavobacteriales</taxon>
        <taxon>Weeksellaceae</taxon>
        <taxon>Ornithobacterium</taxon>
    </lineage>
</organism>
<dbReference type="EMBL" id="CP035107">
    <property type="protein sequence ID" value="QAR30572.1"/>
    <property type="molecule type" value="Genomic_DNA"/>
</dbReference>
<dbReference type="GO" id="GO:0006094">
    <property type="term" value="P:gluconeogenesis"/>
    <property type="evidence" value="ECO:0007669"/>
    <property type="project" value="UniProtKB-UniRule"/>
</dbReference>
<comment type="function">
    <text evidence="7">Involved in the gluconeogenesis. Catalyzes stereospecifically the conversion of dihydroxyacetone phosphate (DHAP) to D-glyceraldehyde-3-phosphate (G3P).</text>
</comment>
<dbReference type="NCBIfam" id="TIGR00419">
    <property type="entry name" value="tim"/>
    <property type="match status" value="1"/>
</dbReference>
<gene>
    <name evidence="7" type="primary">tpiA</name>
    <name evidence="9" type="ORF">EQP59_04000</name>
</gene>
<dbReference type="GO" id="GO:0004807">
    <property type="term" value="F:triose-phosphate isomerase activity"/>
    <property type="evidence" value="ECO:0007669"/>
    <property type="project" value="UniProtKB-UniRule"/>
</dbReference>
<feature type="active site" description="Electrophile" evidence="7">
    <location>
        <position position="95"/>
    </location>
</feature>
<dbReference type="PROSITE" id="PS51440">
    <property type="entry name" value="TIM_2"/>
    <property type="match status" value="1"/>
</dbReference>
<dbReference type="InterPro" id="IPR035990">
    <property type="entry name" value="TIM_sf"/>
</dbReference>
<evidence type="ECO:0000313" key="10">
    <source>
        <dbReference type="Proteomes" id="UP000287701"/>
    </source>
</evidence>
<dbReference type="GO" id="GO:0005829">
    <property type="term" value="C:cytosol"/>
    <property type="evidence" value="ECO:0007669"/>
    <property type="project" value="TreeGrafter"/>
</dbReference>
<evidence type="ECO:0000256" key="1">
    <source>
        <dbReference type="ARBA" id="ARBA00004680"/>
    </source>
</evidence>
<dbReference type="UniPathway" id="UPA00109">
    <property type="reaction ID" value="UER00189"/>
</dbReference>